<evidence type="ECO:0000313" key="2">
    <source>
        <dbReference type="Proteomes" id="UP000499080"/>
    </source>
</evidence>
<dbReference type="Proteomes" id="UP000499080">
    <property type="component" value="Unassembled WGS sequence"/>
</dbReference>
<protein>
    <submittedName>
        <fullName evidence="1">Uncharacterized protein</fullName>
    </submittedName>
</protein>
<evidence type="ECO:0000313" key="1">
    <source>
        <dbReference type="EMBL" id="GBN40754.1"/>
    </source>
</evidence>
<keyword evidence="2" id="KW-1185">Reference proteome</keyword>
<gene>
    <name evidence="1" type="ORF">AVEN_218921_1</name>
</gene>
<name>A0A4Y2NPA2_ARAVE</name>
<dbReference type="EMBL" id="BGPR01009550">
    <property type="protein sequence ID" value="GBN40754.1"/>
    <property type="molecule type" value="Genomic_DNA"/>
</dbReference>
<accession>A0A4Y2NPA2</accession>
<organism evidence="1 2">
    <name type="scientific">Araneus ventricosus</name>
    <name type="common">Orbweaver spider</name>
    <name type="synonym">Epeira ventricosa</name>
    <dbReference type="NCBI Taxonomy" id="182803"/>
    <lineage>
        <taxon>Eukaryota</taxon>
        <taxon>Metazoa</taxon>
        <taxon>Ecdysozoa</taxon>
        <taxon>Arthropoda</taxon>
        <taxon>Chelicerata</taxon>
        <taxon>Arachnida</taxon>
        <taxon>Araneae</taxon>
        <taxon>Araneomorphae</taxon>
        <taxon>Entelegynae</taxon>
        <taxon>Araneoidea</taxon>
        <taxon>Araneidae</taxon>
        <taxon>Araneus</taxon>
    </lineage>
</organism>
<proteinExistence type="predicted"/>
<dbReference type="AlphaFoldDB" id="A0A4Y2NPA2"/>
<sequence length="104" mass="12076">MQYKVRKHNAITKHDRRIDIRGVMTHALSAKTEKQQTFLPEFSLVQISMAERCALKTWSQMEVRAVMRYKSALGIVFKYPSIPTQSLWRRRHVPSNGSALVFSV</sequence>
<reference evidence="1 2" key="1">
    <citation type="journal article" date="2019" name="Sci. Rep.">
        <title>Orb-weaving spider Araneus ventricosus genome elucidates the spidroin gene catalogue.</title>
        <authorList>
            <person name="Kono N."/>
            <person name="Nakamura H."/>
            <person name="Ohtoshi R."/>
            <person name="Moran D.A.P."/>
            <person name="Shinohara A."/>
            <person name="Yoshida Y."/>
            <person name="Fujiwara M."/>
            <person name="Mori M."/>
            <person name="Tomita M."/>
            <person name="Arakawa K."/>
        </authorList>
    </citation>
    <scope>NUCLEOTIDE SEQUENCE [LARGE SCALE GENOMIC DNA]</scope>
</reference>
<comment type="caution">
    <text evidence="1">The sequence shown here is derived from an EMBL/GenBank/DDBJ whole genome shotgun (WGS) entry which is preliminary data.</text>
</comment>